<comment type="similarity">
    <text evidence="1">Belongs to the ABC transporter superfamily.</text>
</comment>
<dbReference type="SUPFAM" id="SSF52540">
    <property type="entry name" value="P-loop containing nucleoside triphosphate hydrolases"/>
    <property type="match status" value="1"/>
</dbReference>
<keyword evidence="6" id="KW-0472">Membrane</keyword>
<accession>A0A147GPU2</accession>
<dbReference type="EMBL" id="LDSL01000118">
    <property type="protein sequence ID" value="KTT17005.1"/>
    <property type="molecule type" value="Genomic_DNA"/>
</dbReference>
<dbReference type="InterPro" id="IPR015853">
    <property type="entry name" value="ABC_transpr_FbpC"/>
</dbReference>
<dbReference type="Proteomes" id="UP000072741">
    <property type="component" value="Unassembled WGS sequence"/>
</dbReference>
<feature type="region of interest" description="Disordered" evidence="7">
    <location>
        <begin position="1"/>
        <end position="22"/>
    </location>
</feature>
<evidence type="ECO:0000256" key="3">
    <source>
        <dbReference type="ARBA" id="ARBA00022475"/>
    </source>
</evidence>
<dbReference type="GO" id="GO:0016887">
    <property type="term" value="F:ATP hydrolysis activity"/>
    <property type="evidence" value="ECO:0007669"/>
    <property type="project" value="InterPro"/>
</dbReference>
<dbReference type="SMART" id="SM00382">
    <property type="entry name" value="AAA"/>
    <property type="match status" value="1"/>
</dbReference>
<evidence type="ECO:0000256" key="2">
    <source>
        <dbReference type="ARBA" id="ARBA00022448"/>
    </source>
</evidence>
<evidence type="ECO:0000256" key="6">
    <source>
        <dbReference type="ARBA" id="ARBA00023136"/>
    </source>
</evidence>
<proteinExistence type="inferred from homology"/>
<keyword evidence="10" id="KW-1185">Reference proteome</keyword>
<evidence type="ECO:0000256" key="5">
    <source>
        <dbReference type="ARBA" id="ARBA00022840"/>
    </source>
</evidence>
<name>A0A147GPU2_9BURK</name>
<dbReference type="GO" id="GO:0015408">
    <property type="term" value="F:ABC-type ferric iron transporter activity"/>
    <property type="evidence" value="ECO:0007669"/>
    <property type="project" value="InterPro"/>
</dbReference>
<gene>
    <name evidence="9" type="ORF">NS331_17725</name>
</gene>
<keyword evidence="5 9" id="KW-0067">ATP-binding</keyword>
<dbReference type="PATRIC" id="fig|433924.3.peg.499"/>
<sequence length="279" mass="31314">MRAMDVSPPRTTPAAEGTGTAAGHRWFAPGTHITIRGLTKRFGDAAVYEDFDLDIPHGRITSVFGPNGCGKSTLINMIAGLIPIDRGEILFDGKTARETRIGYVFQNYREAMFPWMRTIDNIAYPLQYLGLSKAEREARMDRLVASFDVKFDLNRFPYELSGGQQQTASIMRALAPGPEVLFLDEPFSALDFEMVMFLRERLQKVLVGRKVTTLLVSHDLDEAVLLADHVLLLTKRPTQVADNLPFDAPRPRTAATTVSPEFIDVKTRALEIFQREVRK</sequence>
<keyword evidence="2" id="KW-0813">Transport</keyword>
<dbReference type="InterPro" id="IPR027417">
    <property type="entry name" value="P-loop_NTPase"/>
</dbReference>
<dbReference type="InterPro" id="IPR050166">
    <property type="entry name" value="ABC_transporter_ATP-bind"/>
</dbReference>
<dbReference type="Pfam" id="PF00005">
    <property type="entry name" value="ABC_tran"/>
    <property type="match status" value="1"/>
</dbReference>
<evidence type="ECO:0000313" key="10">
    <source>
        <dbReference type="Proteomes" id="UP000072741"/>
    </source>
</evidence>
<dbReference type="AlphaFoldDB" id="A0A147GPU2"/>
<dbReference type="Gene3D" id="3.40.50.300">
    <property type="entry name" value="P-loop containing nucleotide triphosphate hydrolases"/>
    <property type="match status" value="1"/>
</dbReference>
<evidence type="ECO:0000256" key="7">
    <source>
        <dbReference type="SAM" id="MobiDB-lite"/>
    </source>
</evidence>
<evidence type="ECO:0000256" key="4">
    <source>
        <dbReference type="ARBA" id="ARBA00022741"/>
    </source>
</evidence>
<feature type="compositionally biased region" description="Low complexity" evidence="7">
    <location>
        <begin position="8"/>
        <end position="22"/>
    </location>
</feature>
<dbReference type="CDD" id="cd03259">
    <property type="entry name" value="ABC_Carb_Solutes_like"/>
    <property type="match status" value="1"/>
</dbReference>
<evidence type="ECO:0000313" key="9">
    <source>
        <dbReference type="EMBL" id="KTT17005.1"/>
    </source>
</evidence>
<dbReference type="InterPro" id="IPR003439">
    <property type="entry name" value="ABC_transporter-like_ATP-bd"/>
</dbReference>
<dbReference type="PANTHER" id="PTHR42788:SF13">
    <property type="entry name" value="ALIPHATIC SULFONATES IMPORT ATP-BINDING PROTEIN SSUB"/>
    <property type="match status" value="1"/>
</dbReference>
<protein>
    <submittedName>
        <fullName evidence="9">Nitrate ABC transporter ATP-binding protein</fullName>
    </submittedName>
</protein>
<evidence type="ECO:0000259" key="8">
    <source>
        <dbReference type="PROSITE" id="PS50893"/>
    </source>
</evidence>
<comment type="caution">
    <text evidence="9">The sequence shown here is derived from an EMBL/GenBank/DDBJ whole genome shotgun (WGS) entry which is preliminary data.</text>
</comment>
<feature type="domain" description="ABC transporter" evidence="8">
    <location>
        <begin position="33"/>
        <end position="260"/>
    </location>
</feature>
<dbReference type="PANTHER" id="PTHR42788">
    <property type="entry name" value="TAURINE IMPORT ATP-BINDING PROTEIN-RELATED"/>
    <property type="match status" value="1"/>
</dbReference>
<dbReference type="GO" id="GO:0016020">
    <property type="term" value="C:membrane"/>
    <property type="evidence" value="ECO:0007669"/>
    <property type="project" value="InterPro"/>
</dbReference>
<dbReference type="GO" id="GO:0005524">
    <property type="term" value="F:ATP binding"/>
    <property type="evidence" value="ECO:0007669"/>
    <property type="project" value="UniProtKB-KW"/>
</dbReference>
<keyword evidence="3" id="KW-1003">Cell membrane</keyword>
<evidence type="ECO:0000256" key="1">
    <source>
        <dbReference type="ARBA" id="ARBA00005417"/>
    </source>
</evidence>
<reference evidence="9 10" key="1">
    <citation type="journal article" date="2016" name="Front. Microbiol.">
        <title>Genomic Resource of Rice Seed Associated Bacteria.</title>
        <authorList>
            <person name="Midha S."/>
            <person name="Bansal K."/>
            <person name="Sharma S."/>
            <person name="Kumar N."/>
            <person name="Patil P.P."/>
            <person name="Chaudhry V."/>
            <person name="Patil P.B."/>
        </authorList>
    </citation>
    <scope>NUCLEOTIDE SEQUENCE [LARGE SCALE GENOMIC DNA]</scope>
    <source>
        <strain evidence="9 10">NS331</strain>
    </source>
</reference>
<dbReference type="InterPro" id="IPR003593">
    <property type="entry name" value="AAA+_ATPase"/>
</dbReference>
<dbReference type="PROSITE" id="PS50893">
    <property type="entry name" value="ABC_TRANSPORTER_2"/>
    <property type="match status" value="1"/>
</dbReference>
<keyword evidence="4" id="KW-0547">Nucleotide-binding</keyword>
<organism evidence="9 10">
    <name type="scientific">Pseudacidovorax intermedius</name>
    <dbReference type="NCBI Taxonomy" id="433924"/>
    <lineage>
        <taxon>Bacteria</taxon>
        <taxon>Pseudomonadati</taxon>
        <taxon>Pseudomonadota</taxon>
        <taxon>Betaproteobacteria</taxon>
        <taxon>Burkholderiales</taxon>
        <taxon>Comamonadaceae</taxon>
        <taxon>Pseudacidovorax</taxon>
    </lineage>
</organism>